<dbReference type="Proteomes" id="UP000002668">
    <property type="component" value="Genome"/>
</dbReference>
<dbReference type="VEuPathDB" id="FungiDB:LEMA_P091020.1"/>
<dbReference type="AlphaFoldDB" id="E5A1X6"/>
<evidence type="ECO:0000313" key="2">
    <source>
        <dbReference type="Proteomes" id="UP000002668"/>
    </source>
</evidence>
<organism evidence="2">
    <name type="scientific">Leptosphaeria maculans (strain JN3 / isolate v23.1.3 / race Av1-4-5-6-7-8)</name>
    <name type="common">Blackleg fungus</name>
    <name type="synonym">Phoma lingam</name>
    <dbReference type="NCBI Taxonomy" id="985895"/>
    <lineage>
        <taxon>Eukaryota</taxon>
        <taxon>Fungi</taxon>
        <taxon>Dikarya</taxon>
        <taxon>Ascomycota</taxon>
        <taxon>Pezizomycotina</taxon>
        <taxon>Dothideomycetes</taxon>
        <taxon>Pleosporomycetidae</taxon>
        <taxon>Pleosporales</taxon>
        <taxon>Pleosporineae</taxon>
        <taxon>Leptosphaeriaceae</taxon>
        <taxon>Plenodomus</taxon>
        <taxon>Plenodomus lingam/Leptosphaeria maculans species complex</taxon>
    </lineage>
</organism>
<proteinExistence type="predicted"/>
<sequence length="218" mass="24912">MANTFALGLQMTRQKHLEYLIRCLTFDETYFATSPNERCVNMANMAKAVMWANGRRSLLRWHHWKGKLSMVHGSDPTARGYGASSTQFCGLSGTGRRERCGNTKSTRRCTCLFVAISDFNVFVRAQRVILGGSPRVIVRSKWGDIHDDGVTLDIMRGVRELRVRRYQLRKLLRRLMAPDSQILGFGYQRLVQMGRLGDGSLDPNYSFVIPQQPCTMHY</sequence>
<protein>
    <submittedName>
        <fullName evidence="1">Predicted protein</fullName>
    </submittedName>
</protein>
<accession>E5A1X6</accession>
<dbReference type="EMBL" id="FP929132">
    <property type="protein sequence ID" value="CBX97693.1"/>
    <property type="molecule type" value="Genomic_DNA"/>
</dbReference>
<dbReference type="HOGENOM" id="CLU_1267100_0_0_1"/>
<gene>
    <name evidence="1" type="ORF">LEMA_P091020.1</name>
</gene>
<keyword evidence="2" id="KW-1185">Reference proteome</keyword>
<name>E5A1X6_LEPMJ</name>
<dbReference type="InParanoid" id="E5A1X6"/>
<evidence type="ECO:0000313" key="1">
    <source>
        <dbReference type="EMBL" id="CBX97693.1"/>
    </source>
</evidence>
<reference evidence="2" key="1">
    <citation type="journal article" date="2011" name="Nat. Commun.">
        <title>Effector diversification within compartments of the Leptosphaeria maculans genome affected by Repeat-Induced Point mutations.</title>
        <authorList>
            <person name="Rouxel T."/>
            <person name="Grandaubert J."/>
            <person name="Hane J.K."/>
            <person name="Hoede C."/>
            <person name="van de Wouw A.P."/>
            <person name="Couloux A."/>
            <person name="Dominguez V."/>
            <person name="Anthouard V."/>
            <person name="Bally P."/>
            <person name="Bourras S."/>
            <person name="Cozijnsen A.J."/>
            <person name="Ciuffetti L.M."/>
            <person name="Degrave A."/>
            <person name="Dilmaghani A."/>
            <person name="Duret L."/>
            <person name="Fudal I."/>
            <person name="Goodwin S.B."/>
            <person name="Gout L."/>
            <person name="Glaser N."/>
            <person name="Linglin J."/>
            <person name="Kema G.H.J."/>
            <person name="Lapalu N."/>
            <person name="Lawrence C.B."/>
            <person name="May K."/>
            <person name="Meyer M."/>
            <person name="Ollivier B."/>
            <person name="Poulain J."/>
            <person name="Schoch C.L."/>
            <person name="Simon A."/>
            <person name="Spatafora J.W."/>
            <person name="Stachowiak A."/>
            <person name="Turgeon B.G."/>
            <person name="Tyler B.M."/>
            <person name="Vincent D."/>
            <person name="Weissenbach J."/>
            <person name="Amselem J."/>
            <person name="Quesneville H."/>
            <person name="Oliver R.P."/>
            <person name="Wincker P."/>
            <person name="Balesdent M.-H."/>
            <person name="Howlett B.J."/>
        </authorList>
    </citation>
    <scope>NUCLEOTIDE SEQUENCE [LARGE SCALE GENOMIC DNA]</scope>
    <source>
        <strain evidence="2">JN3 / isolate v23.1.3 / race Av1-4-5-6-7-8</strain>
    </source>
</reference>